<evidence type="ECO:0000313" key="2">
    <source>
        <dbReference type="EMBL" id="GEZ72072.1"/>
    </source>
</evidence>
<feature type="non-terminal residue" evidence="2">
    <location>
        <position position="1"/>
    </location>
</feature>
<dbReference type="InterPro" id="IPR043502">
    <property type="entry name" value="DNA/RNA_pol_sf"/>
</dbReference>
<dbReference type="PANTHER" id="PTHR24559:SF450">
    <property type="entry name" value="RNA-DIRECTED DNA POLYMERASE HOMOLOG"/>
    <property type="match status" value="1"/>
</dbReference>
<keyword evidence="2" id="KW-0548">Nucleotidyltransferase</keyword>
<dbReference type="PANTHER" id="PTHR24559">
    <property type="entry name" value="TRANSPOSON TY3-I GAG-POL POLYPROTEIN"/>
    <property type="match status" value="1"/>
</dbReference>
<comment type="caution">
    <text evidence="2">The sequence shown here is derived from an EMBL/GenBank/DDBJ whole genome shotgun (WGS) entry which is preliminary data.</text>
</comment>
<name>A0A699IJS6_TANCI</name>
<feature type="non-terminal residue" evidence="2">
    <location>
        <position position="295"/>
    </location>
</feature>
<dbReference type="Gene3D" id="3.10.10.10">
    <property type="entry name" value="HIV Type 1 Reverse Transcriptase, subunit A, domain 1"/>
    <property type="match status" value="1"/>
</dbReference>
<dbReference type="EMBL" id="BKCJ010314557">
    <property type="protein sequence ID" value="GEZ72072.1"/>
    <property type="molecule type" value="Genomic_DNA"/>
</dbReference>
<dbReference type="CDD" id="cd01647">
    <property type="entry name" value="RT_LTR"/>
    <property type="match status" value="1"/>
</dbReference>
<keyword evidence="2" id="KW-0808">Transferase</keyword>
<dbReference type="Gene3D" id="3.30.70.270">
    <property type="match status" value="1"/>
</dbReference>
<dbReference type="GO" id="GO:0003964">
    <property type="term" value="F:RNA-directed DNA polymerase activity"/>
    <property type="evidence" value="ECO:0007669"/>
    <property type="project" value="UniProtKB-KW"/>
</dbReference>
<proteinExistence type="predicted"/>
<dbReference type="InterPro" id="IPR000477">
    <property type="entry name" value="RT_dom"/>
</dbReference>
<keyword evidence="2" id="KW-0695">RNA-directed DNA polymerase</keyword>
<dbReference type="SUPFAM" id="SSF56672">
    <property type="entry name" value="DNA/RNA polymerases"/>
    <property type="match status" value="1"/>
</dbReference>
<accession>A0A699IJS6</accession>
<sequence length="295" mass="34057">ELPPHRSHDHRIPLIEGTQPVNIRPYRHPPTQKDAIEAMVKKLLESWVIKPSHSPFASPIVMVKKKDNTWRICIDYMRLNKCAFKDKFPIPIIKKLIDELYGAVVFLKLDLRSGYHQIRMCEEDVAKTTFKTHKGHYEFLAMPFRLTNSPSIFQELMNEKVKDSRLKDPTLNSILKALQSELAAKKHYSLINDQQLKKGKIVVGENVELRKSLLHYFHDGTISGHYGVTTQNYLPYLLERSQERNQTICQRMFGMSEGLPKSKGKDVIMVIVDKLGKYAHFIALSHPFIAVQIAQ</sequence>
<reference evidence="2" key="1">
    <citation type="journal article" date="2019" name="Sci. Rep.">
        <title>Draft genome of Tanacetum cinerariifolium, the natural source of mosquito coil.</title>
        <authorList>
            <person name="Yamashiro T."/>
            <person name="Shiraishi A."/>
            <person name="Satake H."/>
            <person name="Nakayama K."/>
        </authorList>
    </citation>
    <scope>NUCLEOTIDE SEQUENCE</scope>
</reference>
<dbReference type="AlphaFoldDB" id="A0A699IJS6"/>
<protein>
    <submittedName>
        <fullName evidence="2">RNA-directed DNA polymerase</fullName>
    </submittedName>
</protein>
<feature type="domain" description="Reverse transcriptase" evidence="1">
    <location>
        <begin position="63"/>
        <end position="165"/>
    </location>
</feature>
<dbReference type="InterPro" id="IPR053134">
    <property type="entry name" value="RNA-dir_DNA_polymerase"/>
</dbReference>
<evidence type="ECO:0000259" key="1">
    <source>
        <dbReference type="Pfam" id="PF00078"/>
    </source>
</evidence>
<organism evidence="2">
    <name type="scientific">Tanacetum cinerariifolium</name>
    <name type="common">Dalmatian daisy</name>
    <name type="synonym">Chrysanthemum cinerariifolium</name>
    <dbReference type="NCBI Taxonomy" id="118510"/>
    <lineage>
        <taxon>Eukaryota</taxon>
        <taxon>Viridiplantae</taxon>
        <taxon>Streptophyta</taxon>
        <taxon>Embryophyta</taxon>
        <taxon>Tracheophyta</taxon>
        <taxon>Spermatophyta</taxon>
        <taxon>Magnoliopsida</taxon>
        <taxon>eudicotyledons</taxon>
        <taxon>Gunneridae</taxon>
        <taxon>Pentapetalae</taxon>
        <taxon>asterids</taxon>
        <taxon>campanulids</taxon>
        <taxon>Asterales</taxon>
        <taxon>Asteraceae</taxon>
        <taxon>Asteroideae</taxon>
        <taxon>Anthemideae</taxon>
        <taxon>Anthemidinae</taxon>
        <taxon>Tanacetum</taxon>
    </lineage>
</organism>
<dbReference type="InterPro" id="IPR043128">
    <property type="entry name" value="Rev_trsase/Diguanyl_cyclase"/>
</dbReference>
<gene>
    <name evidence="2" type="ORF">Tci_544045</name>
</gene>
<dbReference type="Pfam" id="PF00078">
    <property type="entry name" value="RVT_1"/>
    <property type="match status" value="1"/>
</dbReference>